<feature type="transmembrane region" description="Helical" evidence="1">
    <location>
        <begin position="12"/>
        <end position="33"/>
    </location>
</feature>
<evidence type="ECO:0000313" key="3">
    <source>
        <dbReference type="Proteomes" id="UP000093044"/>
    </source>
</evidence>
<dbReference type="STRING" id="1197717.BED41_10970"/>
<dbReference type="RefSeq" id="WP_066746035.1">
    <property type="nucleotide sequence ID" value="NZ_CP016757.1"/>
</dbReference>
<keyword evidence="1" id="KW-0472">Membrane</keyword>
<evidence type="ECO:0000313" key="2">
    <source>
        <dbReference type="EMBL" id="ANZ45547.1"/>
    </source>
</evidence>
<keyword evidence="1" id="KW-0812">Transmembrane</keyword>
<evidence type="ECO:0000256" key="1">
    <source>
        <dbReference type="SAM" id="Phobius"/>
    </source>
</evidence>
<gene>
    <name evidence="2" type="ORF">BED41_10970</name>
</gene>
<dbReference type="KEGG" id="cpor:BED41_10970"/>
<protein>
    <submittedName>
        <fullName evidence="2">Uncharacterized protein</fullName>
    </submittedName>
</protein>
<proteinExistence type="predicted"/>
<dbReference type="GeneID" id="83058369"/>
<keyword evidence="3" id="KW-1185">Reference proteome</keyword>
<accession>A0A1B2I6H5</accession>
<dbReference type="AlphaFoldDB" id="A0A1B2I6H5"/>
<keyword evidence="1" id="KW-1133">Transmembrane helix</keyword>
<organism evidence="2 3">
    <name type="scientific">Cloacibacillus porcorum</name>
    <dbReference type="NCBI Taxonomy" id="1197717"/>
    <lineage>
        <taxon>Bacteria</taxon>
        <taxon>Thermotogati</taxon>
        <taxon>Synergistota</taxon>
        <taxon>Synergistia</taxon>
        <taxon>Synergistales</taxon>
        <taxon>Synergistaceae</taxon>
        <taxon>Cloacibacillus</taxon>
    </lineage>
</organism>
<dbReference type="OrthoDB" id="5513at2"/>
<name>A0A1B2I6H5_9BACT</name>
<reference evidence="2" key="1">
    <citation type="submission" date="2016-08" db="EMBL/GenBank/DDBJ databases">
        <title>Complete genome of Cloacibacillus porcorum.</title>
        <authorList>
            <person name="Looft T."/>
            <person name="Bayles D.O."/>
            <person name="Alt D.P."/>
        </authorList>
    </citation>
    <scope>NUCLEOTIDE SEQUENCE [LARGE SCALE GENOMIC DNA]</scope>
    <source>
        <strain evidence="2">CL-84</strain>
    </source>
</reference>
<dbReference type="EMBL" id="CP016757">
    <property type="protein sequence ID" value="ANZ45547.1"/>
    <property type="molecule type" value="Genomic_DNA"/>
</dbReference>
<dbReference type="Proteomes" id="UP000093044">
    <property type="component" value="Chromosome"/>
</dbReference>
<sequence>MNVKISSLAEQTAKCIFIAAVLASFVFFGWRVVTKRAYVEHERAQCEALAVSAALTAAEAVSKDEALAKLVRELGEAEFVTDHMSMPGNNTASVTIGAEQGGFLIRSKAASGWNSRSPQSIEFELRLQPGGEITYKNENDIKRASRIRAARANISNKDPLKEHLFTFPHERPCPAPFTALTAKVSGFSDKTVYILILNE</sequence>